<dbReference type="InterPro" id="IPR041662">
    <property type="entry name" value="SusD-like_2"/>
</dbReference>
<dbReference type="InterPro" id="IPR011990">
    <property type="entry name" value="TPR-like_helical_dom_sf"/>
</dbReference>
<name>A0A0Q0W4C9_9FLAO</name>
<dbReference type="PROSITE" id="PS51257">
    <property type="entry name" value="PROKAR_LIPOPROTEIN"/>
    <property type="match status" value="1"/>
</dbReference>
<dbReference type="Proteomes" id="UP000050443">
    <property type="component" value="Unassembled WGS sequence"/>
</dbReference>
<dbReference type="Pfam" id="PF12771">
    <property type="entry name" value="SusD-like_2"/>
    <property type="match status" value="1"/>
</dbReference>
<dbReference type="SUPFAM" id="SSF48452">
    <property type="entry name" value="TPR-like"/>
    <property type="match status" value="1"/>
</dbReference>
<gene>
    <name evidence="2" type="ORF">RC62_3822</name>
</gene>
<dbReference type="RefSeq" id="WP_055093046.1">
    <property type="nucleotide sequence ID" value="NZ_JRLF01000007.1"/>
</dbReference>
<evidence type="ECO:0000313" key="3">
    <source>
        <dbReference type="Proteomes" id="UP000050443"/>
    </source>
</evidence>
<organism evidence="2 3">
    <name type="scientific">Flavobacterium aquidurense</name>
    <dbReference type="NCBI Taxonomy" id="362413"/>
    <lineage>
        <taxon>Bacteria</taxon>
        <taxon>Pseudomonadati</taxon>
        <taxon>Bacteroidota</taxon>
        <taxon>Flavobacteriia</taxon>
        <taxon>Flavobacteriales</taxon>
        <taxon>Flavobacteriaceae</taxon>
        <taxon>Flavobacterium</taxon>
    </lineage>
</organism>
<dbReference type="EMBL" id="JRLF01000007">
    <property type="protein sequence ID" value="KQB41477.1"/>
    <property type="molecule type" value="Genomic_DNA"/>
</dbReference>
<sequence length="468" mass="51453">MKKYIKNIILAAFSVSLLAGCQTELDTFNVNPNSPTTTSPTLLVAAMELATFQTHSSGLMRDSGIFTQHLQGTNVGQLGAIGLYTVNEGDVNNEWNLIYGTTLVNGHILNRDFEATHPYYNGIGQVLTAINLGYATDMWGDVPYDEAFNGDEGNTTPKYNTQQEIYVRLQSILDNAIANLSKPESANAEVPEDDDFIFNGDTEKWIKVARVLKARYALRLTEVEGSTIAAQKALQYITAANMTSNDDDANTLFLGEANSLNQWNAFNRQRANYMKMGKYFVDYLNNNNDPRLPFMVDKDANGTYSGNAPEDDNSVKTSYIGGYVNPKSQRGFASPDWQIGIVTYAEAKFIEAEAKARLGQPALVALQQAVTASVTSVTGAAPTPAFLAAATATSDVANIIQQKYIALFLTMEPYNDYRRTGFPALVPNQKSDTKVIPVRLPTPSDERQYNANATVVSNVTTKVWWDKN</sequence>
<feature type="signal peptide" evidence="1">
    <location>
        <begin position="1"/>
        <end position="19"/>
    </location>
</feature>
<evidence type="ECO:0000313" key="2">
    <source>
        <dbReference type="EMBL" id="KQB41477.1"/>
    </source>
</evidence>
<dbReference type="AlphaFoldDB" id="A0A0Q0W4C9"/>
<dbReference type="PATRIC" id="fig|362413.3.peg.3748"/>
<feature type="chain" id="PRO_5006185669" evidence="1">
    <location>
        <begin position="20"/>
        <end position="468"/>
    </location>
</feature>
<keyword evidence="1" id="KW-0732">Signal</keyword>
<reference evidence="2 3" key="1">
    <citation type="submission" date="2014-09" db="EMBL/GenBank/DDBJ databases">
        <title>Genome sequence of Flavobacterium aquidurense RC62.</title>
        <authorList>
            <person name="Kim J.F."/>
            <person name="Kwak M.-J."/>
        </authorList>
    </citation>
    <scope>NUCLEOTIDE SEQUENCE [LARGE SCALE GENOMIC DNA]</scope>
    <source>
        <strain evidence="2 3">RC62</strain>
    </source>
</reference>
<comment type="caution">
    <text evidence="2">The sequence shown here is derived from an EMBL/GenBank/DDBJ whole genome shotgun (WGS) entry which is preliminary data.</text>
</comment>
<dbReference type="Gene3D" id="1.25.40.390">
    <property type="match status" value="1"/>
</dbReference>
<dbReference type="STRING" id="362413.RC62_3822"/>
<accession>A0A0Q0W4C9</accession>
<protein>
    <submittedName>
        <fullName evidence="2">Putative lipoprotein</fullName>
    </submittedName>
</protein>
<proteinExistence type="predicted"/>
<dbReference type="OrthoDB" id="725917at2"/>
<keyword evidence="2" id="KW-0449">Lipoprotein</keyword>
<evidence type="ECO:0000256" key="1">
    <source>
        <dbReference type="SAM" id="SignalP"/>
    </source>
</evidence>